<dbReference type="NCBIfam" id="TIGR01855">
    <property type="entry name" value="IMP_synth_hisH"/>
    <property type="match status" value="1"/>
</dbReference>
<dbReference type="UniPathway" id="UPA00031">
    <property type="reaction ID" value="UER00010"/>
</dbReference>
<name>A0A6M1T0S2_9BACT</name>
<evidence type="ECO:0000256" key="9">
    <source>
        <dbReference type="ARBA" id="ARBA00023239"/>
    </source>
</evidence>
<evidence type="ECO:0000256" key="6">
    <source>
        <dbReference type="ARBA" id="ARBA00022801"/>
    </source>
</evidence>
<feature type="active site" evidence="12 13">
    <location>
        <position position="176"/>
    </location>
</feature>
<dbReference type="GO" id="GO:0016829">
    <property type="term" value="F:lyase activity"/>
    <property type="evidence" value="ECO:0007669"/>
    <property type="project" value="UniProtKB-KW"/>
</dbReference>
<dbReference type="GO" id="GO:0005737">
    <property type="term" value="C:cytoplasm"/>
    <property type="evidence" value="ECO:0007669"/>
    <property type="project" value="UniProtKB-SubCell"/>
</dbReference>
<organism evidence="15 16">
    <name type="scientific">Halalkalibaculum roseum</name>
    <dbReference type="NCBI Taxonomy" id="2709311"/>
    <lineage>
        <taxon>Bacteria</taxon>
        <taxon>Pseudomonadati</taxon>
        <taxon>Balneolota</taxon>
        <taxon>Balneolia</taxon>
        <taxon>Balneolales</taxon>
        <taxon>Balneolaceae</taxon>
        <taxon>Halalkalibaculum</taxon>
    </lineage>
</organism>
<dbReference type="SUPFAM" id="SSF52317">
    <property type="entry name" value="Class I glutamine amidotransferase-like"/>
    <property type="match status" value="1"/>
</dbReference>
<evidence type="ECO:0000313" key="16">
    <source>
        <dbReference type="Proteomes" id="UP000473278"/>
    </source>
</evidence>
<proteinExistence type="inferred from homology"/>
<dbReference type="RefSeq" id="WP_165139248.1">
    <property type="nucleotide sequence ID" value="NZ_JAALLT010000001.1"/>
</dbReference>
<comment type="function">
    <text evidence="12">IGPS catalyzes the conversion of PRFAR and glutamine to IGP, AICAR and glutamate. The HisH subunit catalyzes the hydrolysis of glutamine to glutamate and ammonia as part of the synthesis of IGP and AICAR. The resulting ammonia molecule is channeled to the active site of HisF.</text>
</comment>
<evidence type="ECO:0000256" key="8">
    <source>
        <dbReference type="ARBA" id="ARBA00023102"/>
    </source>
</evidence>
<evidence type="ECO:0000256" key="3">
    <source>
        <dbReference type="ARBA" id="ARBA00011152"/>
    </source>
</evidence>
<dbReference type="GO" id="GO:0000107">
    <property type="term" value="F:imidazoleglycerol-phosphate synthase activity"/>
    <property type="evidence" value="ECO:0007669"/>
    <property type="project" value="UniProtKB-UniRule"/>
</dbReference>
<dbReference type="CDD" id="cd01748">
    <property type="entry name" value="GATase1_IGP_Synthase"/>
    <property type="match status" value="1"/>
</dbReference>
<dbReference type="InterPro" id="IPR017926">
    <property type="entry name" value="GATASE"/>
</dbReference>
<keyword evidence="9 12" id="KW-0456">Lyase</keyword>
<evidence type="ECO:0000256" key="7">
    <source>
        <dbReference type="ARBA" id="ARBA00022962"/>
    </source>
</evidence>
<dbReference type="EC" id="4.3.2.10" evidence="12"/>
<sequence>MIAIINYDAGNLASVSNALDRLDEPYIISNDPQELELSDAVIFPGVGHAVPAMKSLKRRGLDRFLKETDKPVLGICLGMQLLFESSEEGDTKGLGIIPGKLKKFDESKGKVPHMGWNTFTDTVDCPLLNGISNSQYFYYVHSFYAPVNEYSLASCNYINDFSAVVGKDNVLGVQFHPEKSGTTGSLLLQNFLEHVHGRASKVKKSAL</sequence>
<keyword evidence="4 12" id="KW-0963">Cytoplasm</keyword>
<feature type="domain" description="Glutamine amidotransferase" evidence="14">
    <location>
        <begin position="29"/>
        <end position="193"/>
    </location>
</feature>
<dbReference type="Gene3D" id="3.40.50.880">
    <property type="match status" value="1"/>
</dbReference>
<comment type="caution">
    <text evidence="15">The sequence shown here is derived from an EMBL/GenBank/DDBJ whole genome shotgun (WGS) entry which is preliminary data.</text>
</comment>
<dbReference type="PANTHER" id="PTHR42701:SF1">
    <property type="entry name" value="IMIDAZOLE GLYCEROL PHOSPHATE SYNTHASE SUBUNIT HISH"/>
    <property type="match status" value="1"/>
</dbReference>
<dbReference type="PANTHER" id="PTHR42701">
    <property type="entry name" value="IMIDAZOLE GLYCEROL PHOSPHATE SYNTHASE SUBUNIT HISH"/>
    <property type="match status" value="1"/>
</dbReference>
<protein>
    <recommendedName>
        <fullName evidence="12">Imidazole glycerol phosphate synthase subunit HisH</fullName>
        <ecNumber evidence="12">4.3.2.10</ecNumber>
    </recommendedName>
    <alternativeName>
        <fullName evidence="12">IGP synthase glutaminase subunit</fullName>
        <ecNumber evidence="12">3.5.1.2</ecNumber>
    </alternativeName>
    <alternativeName>
        <fullName evidence="12">IGP synthase subunit HisH</fullName>
    </alternativeName>
    <alternativeName>
        <fullName evidence="12">ImGP synthase subunit HisH</fullName>
        <shortName evidence="12">IGPS subunit HisH</shortName>
    </alternativeName>
</protein>
<dbReference type="HAMAP" id="MF_00278">
    <property type="entry name" value="HisH"/>
    <property type="match status" value="1"/>
</dbReference>
<evidence type="ECO:0000256" key="13">
    <source>
        <dbReference type="PIRSR" id="PIRSR000495-1"/>
    </source>
</evidence>
<keyword evidence="8 12" id="KW-0368">Histidine biosynthesis</keyword>
<evidence type="ECO:0000256" key="11">
    <source>
        <dbReference type="ARBA" id="ARBA00049534"/>
    </source>
</evidence>
<evidence type="ECO:0000256" key="5">
    <source>
        <dbReference type="ARBA" id="ARBA00022605"/>
    </source>
</evidence>
<evidence type="ECO:0000259" key="14">
    <source>
        <dbReference type="Pfam" id="PF00117"/>
    </source>
</evidence>
<comment type="pathway">
    <text evidence="2 12">Amino-acid biosynthesis; L-histidine biosynthesis; L-histidine from 5-phospho-alpha-D-ribose 1-diphosphate: step 5/9.</text>
</comment>
<dbReference type="Pfam" id="PF00117">
    <property type="entry name" value="GATase"/>
    <property type="match status" value="1"/>
</dbReference>
<feature type="active site" description="Nucleophile" evidence="12 13">
    <location>
        <position position="76"/>
    </location>
</feature>
<dbReference type="PROSITE" id="PS51273">
    <property type="entry name" value="GATASE_TYPE_1"/>
    <property type="match status" value="1"/>
</dbReference>
<dbReference type="GO" id="GO:0004359">
    <property type="term" value="F:glutaminase activity"/>
    <property type="evidence" value="ECO:0007669"/>
    <property type="project" value="UniProtKB-EC"/>
</dbReference>
<dbReference type="EC" id="3.5.1.2" evidence="12"/>
<comment type="catalytic activity">
    <reaction evidence="10 12">
        <text>5-[(5-phospho-1-deoxy-D-ribulos-1-ylimino)methylamino]-1-(5-phospho-beta-D-ribosyl)imidazole-4-carboxamide + L-glutamine = D-erythro-1-(imidazol-4-yl)glycerol 3-phosphate + 5-amino-1-(5-phospho-beta-D-ribosyl)imidazole-4-carboxamide + L-glutamate + H(+)</text>
        <dbReference type="Rhea" id="RHEA:24793"/>
        <dbReference type="ChEBI" id="CHEBI:15378"/>
        <dbReference type="ChEBI" id="CHEBI:29985"/>
        <dbReference type="ChEBI" id="CHEBI:58278"/>
        <dbReference type="ChEBI" id="CHEBI:58359"/>
        <dbReference type="ChEBI" id="CHEBI:58475"/>
        <dbReference type="ChEBI" id="CHEBI:58525"/>
        <dbReference type="EC" id="4.3.2.10"/>
    </reaction>
</comment>
<dbReference type="PRINTS" id="PR00097">
    <property type="entry name" value="ANTSNTHASEII"/>
</dbReference>
<keyword evidence="16" id="KW-1185">Reference proteome</keyword>
<evidence type="ECO:0000256" key="2">
    <source>
        <dbReference type="ARBA" id="ARBA00005091"/>
    </source>
</evidence>
<dbReference type="PRINTS" id="PR00096">
    <property type="entry name" value="GATASE"/>
</dbReference>
<keyword evidence="6 12" id="KW-0378">Hydrolase</keyword>
<keyword evidence="5 12" id="KW-0028">Amino-acid biosynthesis</keyword>
<comment type="catalytic activity">
    <reaction evidence="11 12">
        <text>L-glutamine + H2O = L-glutamate + NH4(+)</text>
        <dbReference type="Rhea" id="RHEA:15889"/>
        <dbReference type="ChEBI" id="CHEBI:15377"/>
        <dbReference type="ChEBI" id="CHEBI:28938"/>
        <dbReference type="ChEBI" id="CHEBI:29985"/>
        <dbReference type="ChEBI" id="CHEBI:58359"/>
        <dbReference type="EC" id="3.5.1.2"/>
    </reaction>
</comment>
<reference evidence="15 16" key="1">
    <citation type="submission" date="2020-02" db="EMBL/GenBank/DDBJ databases">
        <title>Balneolaceae bacterium YR4-1, complete genome.</title>
        <authorList>
            <person name="Li Y."/>
            <person name="Wu S."/>
        </authorList>
    </citation>
    <scope>NUCLEOTIDE SEQUENCE [LARGE SCALE GENOMIC DNA]</scope>
    <source>
        <strain evidence="15 16">YR4-1</strain>
    </source>
</reference>
<evidence type="ECO:0000256" key="1">
    <source>
        <dbReference type="ARBA" id="ARBA00004496"/>
    </source>
</evidence>
<dbReference type="GO" id="GO:0000105">
    <property type="term" value="P:L-histidine biosynthetic process"/>
    <property type="evidence" value="ECO:0007669"/>
    <property type="project" value="UniProtKB-UniRule"/>
</dbReference>
<comment type="subunit">
    <text evidence="3 12">Heterodimer of HisH and HisF.</text>
</comment>
<keyword evidence="7 12" id="KW-0315">Glutamine amidotransferase</keyword>
<dbReference type="InterPro" id="IPR029062">
    <property type="entry name" value="Class_I_gatase-like"/>
</dbReference>
<accession>A0A6M1T0S2</accession>
<evidence type="ECO:0000256" key="4">
    <source>
        <dbReference type="ARBA" id="ARBA00022490"/>
    </source>
</evidence>
<dbReference type="EMBL" id="JAALLT010000001">
    <property type="protein sequence ID" value="NGP75705.1"/>
    <property type="molecule type" value="Genomic_DNA"/>
</dbReference>
<gene>
    <name evidence="12 15" type="primary">hisH</name>
    <name evidence="15" type="ORF">G3570_03620</name>
</gene>
<dbReference type="Proteomes" id="UP000473278">
    <property type="component" value="Unassembled WGS sequence"/>
</dbReference>
<evidence type="ECO:0000313" key="15">
    <source>
        <dbReference type="EMBL" id="NGP75705.1"/>
    </source>
</evidence>
<evidence type="ECO:0000256" key="12">
    <source>
        <dbReference type="HAMAP-Rule" id="MF_00278"/>
    </source>
</evidence>
<feature type="active site" evidence="12 13">
    <location>
        <position position="178"/>
    </location>
</feature>
<evidence type="ECO:0000256" key="10">
    <source>
        <dbReference type="ARBA" id="ARBA00047838"/>
    </source>
</evidence>
<dbReference type="AlphaFoldDB" id="A0A6M1T0S2"/>
<dbReference type="InterPro" id="IPR010139">
    <property type="entry name" value="Imidazole-glycPsynth_HisH"/>
</dbReference>
<dbReference type="FunFam" id="3.40.50.880:FF:000009">
    <property type="entry name" value="Imidazole glycerol phosphate synthase subunit HisH"/>
    <property type="match status" value="1"/>
</dbReference>
<comment type="subcellular location">
    <subcellularLocation>
        <location evidence="1 12">Cytoplasm</location>
    </subcellularLocation>
</comment>
<dbReference type="PIRSF" id="PIRSF000495">
    <property type="entry name" value="Amidotransf_hisH"/>
    <property type="match status" value="1"/>
</dbReference>